<gene>
    <name evidence="2" type="ORF">PGLA1383_LOCUS38543</name>
</gene>
<feature type="compositionally biased region" description="Basic and acidic residues" evidence="1">
    <location>
        <begin position="290"/>
        <end position="299"/>
    </location>
</feature>
<dbReference type="OrthoDB" id="406827at2759"/>
<evidence type="ECO:0000313" key="3">
    <source>
        <dbReference type="Proteomes" id="UP000654075"/>
    </source>
</evidence>
<dbReference type="EMBL" id="CAJNNV010027631">
    <property type="protein sequence ID" value="CAE8621019.1"/>
    <property type="molecule type" value="Genomic_DNA"/>
</dbReference>
<feature type="region of interest" description="Disordered" evidence="1">
    <location>
        <begin position="289"/>
        <end position="311"/>
    </location>
</feature>
<dbReference type="AlphaFoldDB" id="A0A813G395"/>
<protein>
    <recommendedName>
        <fullName evidence="4">C3H1-type domain-containing protein</fullName>
    </recommendedName>
</protein>
<evidence type="ECO:0000313" key="2">
    <source>
        <dbReference type="EMBL" id="CAE8621019.1"/>
    </source>
</evidence>
<feature type="compositionally biased region" description="Low complexity" evidence="1">
    <location>
        <begin position="150"/>
        <end position="180"/>
    </location>
</feature>
<keyword evidence="3" id="KW-1185">Reference proteome</keyword>
<name>A0A813G395_POLGL</name>
<dbReference type="Proteomes" id="UP000654075">
    <property type="component" value="Unassembled WGS sequence"/>
</dbReference>
<accession>A0A813G395</accession>
<organism evidence="2 3">
    <name type="scientific">Polarella glacialis</name>
    <name type="common">Dinoflagellate</name>
    <dbReference type="NCBI Taxonomy" id="89957"/>
    <lineage>
        <taxon>Eukaryota</taxon>
        <taxon>Sar</taxon>
        <taxon>Alveolata</taxon>
        <taxon>Dinophyceae</taxon>
        <taxon>Suessiales</taxon>
        <taxon>Suessiaceae</taxon>
        <taxon>Polarella</taxon>
    </lineage>
</organism>
<feature type="region of interest" description="Disordered" evidence="1">
    <location>
        <begin position="147"/>
        <end position="214"/>
    </location>
</feature>
<sequence>MVVDTCAPDGTRSTLAALTLSRSTSAGSCVSGLRSSIDEATPAASGGRFIGGLPTSTHTSELPEIMYPVPVAVRNTFVDVAVGRDPSLDGFFQERQVRSCPGSEILGLPYAEGPVTQTPPPEDQPVESLLSAALHAWLPFWSSAAHRAEQQPQMQPLQQPQQQEQQQEQQEQQQQQQQEEQQQHDNAGAATSPQFGSPASLEEQHLEAQRQSWHQQQLRLAEAVQESLFGGEEAAASPERLLPSVGSSAHRLGTCKPCAFAYTKGCGNGVNCPFCHLCLPGEKMRRRKDRQVARKDTHHAPWPPPGAQARLSDHHVHESPCLPLKTSKGWADQIFVQSSWRSSFGAVATTFGPSFGQGLAVPIQPR</sequence>
<evidence type="ECO:0008006" key="4">
    <source>
        <dbReference type="Google" id="ProtNLM"/>
    </source>
</evidence>
<evidence type="ECO:0000256" key="1">
    <source>
        <dbReference type="SAM" id="MobiDB-lite"/>
    </source>
</evidence>
<proteinExistence type="predicted"/>
<reference evidence="2" key="1">
    <citation type="submission" date="2021-02" db="EMBL/GenBank/DDBJ databases">
        <authorList>
            <person name="Dougan E. K."/>
            <person name="Rhodes N."/>
            <person name="Thang M."/>
            <person name="Chan C."/>
        </authorList>
    </citation>
    <scope>NUCLEOTIDE SEQUENCE</scope>
</reference>
<comment type="caution">
    <text evidence="2">The sequence shown here is derived from an EMBL/GenBank/DDBJ whole genome shotgun (WGS) entry which is preliminary data.</text>
</comment>